<protein>
    <recommendedName>
        <fullName evidence="2">MaoC-like domain-containing protein</fullName>
    </recommendedName>
</protein>
<evidence type="ECO:0000313" key="1">
    <source>
        <dbReference type="EMBL" id="SVE32801.1"/>
    </source>
</evidence>
<evidence type="ECO:0008006" key="2">
    <source>
        <dbReference type="Google" id="ProtNLM"/>
    </source>
</evidence>
<gene>
    <name evidence="1" type="ORF">METZ01_LOCUS485655</name>
</gene>
<dbReference type="Gene3D" id="3.10.129.10">
    <property type="entry name" value="Hotdog Thioesterase"/>
    <property type="match status" value="1"/>
</dbReference>
<feature type="non-terminal residue" evidence="1">
    <location>
        <position position="87"/>
    </location>
</feature>
<dbReference type="EMBL" id="UINC01209681">
    <property type="protein sequence ID" value="SVE32801.1"/>
    <property type="molecule type" value="Genomic_DNA"/>
</dbReference>
<accession>A0A383CL06</accession>
<organism evidence="1">
    <name type="scientific">marine metagenome</name>
    <dbReference type="NCBI Taxonomy" id="408172"/>
    <lineage>
        <taxon>unclassified sequences</taxon>
        <taxon>metagenomes</taxon>
        <taxon>ecological metagenomes</taxon>
    </lineage>
</organism>
<reference evidence="1" key="1">
    <citation type="submission" date="2018-05" db="EMBL/GenBank/DDBJ databases">
        <authorList>
            <person name="Lanie J.A."/>
            <person name="Ng W.-L."/>
            <person name="Kazmierczak K.M."/>
            <person name="Andrzejewski T.M."/>
            <person name="Davidsen T.M."/>
            <person name="Wayne K.J."/>
            <person name="Tettelin H."/>
            <person name="Glass J.I."/>
            <person name="Rusch D."/>
            <person name="Podicherti R."/>
            <person name="Tsui H.-C.T."/>
            <person name="Winkler M.E."/>
        </authorList>
    </citation>
    <scope>NUCLEOTIDE SEQUENCE</scope>
</reference>
<dbReference type="AlphaFoldDB" id="A0A383CL06"/>
<sequence>MFGGPVISGRAAMFYVDQMLLTSFTMGSFYGGRLLLRAIEAFRPGDTVTFQGGLTSLSEITTTDAGGSQQLVEYRTRSINQREDLVN</sequence>
<proteinExistence type="predicted"/>
<name>A0A383CL06_9ZZZZ</name>